<dbReference type="Gene3D" id="3.40.1090.10">
    <property type="entry name" value="Cytosolic phospholipase A2 catalytic domain"/>
    <property type="match status" value="1"/>
</dbReference>
<dbReference type="SUPFAM" id="SSF52151">
    <property type="entry name" value="FabD/lysophospholipase-like"/>
    <property type="match status" value="1"/>
</dbReference>
<dbReference type="PANTHER" id="PTHR32176:SF92">
    <property type="entry name" value="XYLOSE ISOMERASE"/>
    <property type="match status" value="1"/>
</dbReference>
<keyword evidence="8" id="KW-1185">Reference proteome</keyword>
<dbReference type="OrthoDB" id="10049552at2759"/>
<evidence type="ECO:0000259" key="4">
    <source>
        <dbReference type="PROSITE" id="PS51635"/>
    </source>
</evidence>
<dbReference type="CDD" id="cd07199">
    <property type="entry name" value="Pat17_PNPLA8_PNPLA9_like"/>
    <property type="match status" value="1"/>
</dbReference>
<keyword evidence="3" id="KW-0378">Hydrolase</keyword>
<organism evidence="6 8">
    <name type="scientific">Adineta steineri</name>
    <dbReference type="NCBI Taxonomy" id="433720"/>
    <lineage>
        <taxon>Eukaryota</taxon>
        <taxon>Metazoa</taxon>
        <taxon>Spiralia</taxon>
        <taxon>Gnathifera</taxon>
        <taxon>Rotifera</taxon>
        <taxon>Eurotatoria</taxon>
        <taxon>Bdelloidea</taxon>
        <taxon>Adinetida</taxon>
        <taxon>Adinetidae</taxon>
        <taxon>Adineta</taxon>
    </lineage>
</organism>
<dbReference type="PROSITE" id="PS51635">
    <property type="entry name" value="PNPLA"/>
    <property type="match status" value="1"/>
</dbReference>
<evidence type="ECO:0000313" key="6">
    <source>
        <dbReference type="EMBL" id="CAF1102048.1"/>
    </source>
</evidence>
<dbReference type="SUPFAM" id="SSF48452">
    <property type="entry name" value="TPR-like"/>
    <property type="match status" value="1"/>
</dbReference>
<dbReference type="GO" id="GO:0004620">
    <property type="term" value="F:phospholipase activity"/>
    <property type="evidence" value="ECO:0007669"/>
    <property type="project" value="TreeGrafter"/>
</dbReference>
<dbReference type="Pfam" id="PF01734">
    <property type="entry name" value="Patatin"/>
    <property type="match status" value="1"/>
</dbReference>
<proteinExistence type="inferred from homology"/>
<dbReference type="EMBL" id="CAJNOM010000127">
    <property type="protein sequence ID" value="CAF1102048.1"/>
    <property type="molecule type" value="Genomic_DNA"/>
</dbReference>
<evidence type="ECO:0000256" key="2">
    <source>
        <dbReference type="ARBA" id="ARBA00023098"/>
    </source>
</evidence>
<dbReference type="InterPro" id="IPR011990">
    <property type="entry name" value="TPR-like_helical_dom_sf"/>
</dbReference>
<evidence type="ECO:0000313" key="5">
    <source>
        <dbReference type="EMBL" id="CAF1030984.1"/>
    </source>
</evidence>
<feature type="active site" description="Nucleophile" evidence="3">
    <location>
        <position position="437"/>
    </location>
</feature>
<dbReference type="EMBL" id="CAJNOM010000129">
    <property type="protein sequence ID" value="CAF1105960.1"/>
    <property type="molecule type" value="Genomic_DNA"/>
</dbReference>
<keyword evidence="3" id="KW-0442">Lipid degradation</keyword>
<dbReference type="Proteomes" id="UP000663832">
    <property type="component" value="Unassembled WGS sequence"/>
</dbReference>
<dbReference type="InterPro" id="IPR002641">
    <property type="entry name" value="PNPLA_dom"/>
</dbReference>
<sequence length="719" mass="82759">MILTVKQRRATSANNQFFIISETLEQALDDLLLAFGYSPLSNVNHELLTLENHILLENIKKVQINGILINCHCVKAVANASKFFTDLSELSFDEQKIIINQENFVSKVKDIYEKNNDSTLKLAIEMIMKNDINDNSIFNWEVCHAYAQNWALSTIHLPLLSKIYNVTIHSCTIIQHSTEGRIFMTKEKIPIEYDTQRVFVVLNNDQQQHIIGLFTSCELRLNYLYNQLNLSDSNEVKIDIYHQIALNHRLKAEHNEKIHHLKALRSWHSAMENYSEILALSNTNDLQAALGYGRCLIMLSKFIRAIKFLSETIETHQKSITAEGWYLLGVAKRKRYLYKEAKYAIKVALRLDQNYADAKSELQIIDCLQDQTMEKHLKIYKNMTTTYSKQCRTDSYNILSIDGGGVRGIMPAVLISEIERRTNRSAASLFHSMAGTSTGAIIAAGLSTPEFSIDEPVKPRYKSSDIVQLYHEHSSEVFKQSPSLIYNFRRPITQESKYIDEGRYELFRRYFCDTKISNALTDLIIPAVRHDSKSTHIFNTYTSLCDKKEDYKLYDILMCTTAAPTYFQPYKLGSKSYVDGGVQMNNPAMAAYTQAKSGNTSQENIFILSLGTGDYIPDPIKPDAYRHLLFYVKNSREVLNIVFDGPQSNTDLHLLHIMEKDKYCRWQMWLEEPIELDDCQETTINCLYDHARAFFEEIDAYDNGKRLGLVLDRLKGDEH</sequence>
<reference evidence="6" key="1">
    <citation type="submission" date="2021-02" db="EMBL/GenBank/DDBJ databases">
        <authorList>
            <person name="Nowell W R."/>
        </authorList>
    </citation>
    <scope>NUCLEOTIDE SEQUENCE</scope>
</reference>
<dbReference type="GO" id="GO:0016042">
    <property type="term" value="P:lipid catabolic process"/>
    <property type="evidence" value="ECO:0007669"/>
    <property type="project" value="UniProtKB-UniRule"/>
</dbReference>
<feature type="short sequence motif" description="GXGXXG" evidence="3">
    <location>
        <begin position="403"/>
        <end position="408"/>
    </location>
</feature>
<feature type="short sequence motif" description="DGA/G" evidence="3">
    <location>
        <begin position="579"/>
        <end position="581"/>
    </location>
</feature>
<feature type="active site" description="Proton acceptor" evidence="3">
    <location>
        <position position="579"/>
    </location>
</feature>
<dbReference type="PANTHER" id="PTHR32176">
    <property type="entry name" value="XYLOSE ISOMERASE"/>
    <property type="match status" value="1"/>
</dbReference>
<protein>
    <recommendedName>
        <fullName evidence="4">PNPLA domain-containing protein</fullName>
    </recommendedName>
</protein>
<name>A0A814PAE1_9BILA</name>
<accession>A0A814PAE1</accession>
<dbReference type="InterPro" id="IPR016035">
    <property type="entry name" value="Acyl_Trfase/lysoPLipase"/>
</dbReference>
<evidence type="ECO:0000313" key="7">
    <source>
        <dbReference type="EMBL" id="CAF1105960.1"/>
    </source>
</evidence>
<dbReference type="GO" id="GO:0047372">
    <property type="term" value="F:monoacylglycerol lipase activity"/>
    <property type="evidence" value="ECO:0007669"/>
    <property type="project" value="TreeGrafter"/>
</dbReference>
<comment type="caution">
    <text evidence="6">The sequence shown here is derived from an EMBL/GenBank/DDBJ whole genome shotgun (WGS) entry which is preliminary data.</text>
</comment>
<evidence type="ECO:0000256" key="1">
    <source>
        <dbReference type="ARBA" id="ARBA00010240"/>
    </source>
</evidence>
<dbReference type="Proteomes" id="UP000663877">
    <property type="component" value="Unassembled WGS sequence"/>
</dbReference>
<dbReference type="Gene3D" id="1.25.40.10">
    <property type="entry name" value="Tetratricopeptide repeat domain"/>
    <property type="match status" value="1"/>
</dbReference>
<feature type="domain" description="PNPLA" evidence="4">
    <location>
        <begin position="399"/>
        <end position="592"/>
    </location>
</feature>
<feature type="short sequence motif" description="GXSXG" evidence="3">
    <location>
        <begin position="435"/>
        <end position="439"/>
    </location>
</feature>
<dbReference type="EMBL" id="CAJNOI010000085">
    <property type="protein sequence ID" value="CAF1030984.1"/>
    <property type="molecule type" value="Genomic_DNA"/>
</dbReference>
<comment type="similarity">
    <text evidence="1">Belongs to the patatin family.</text>
</comment>
<evidence type="ECO:0000256" key="3">
    <source>
        <dbReference type="PROSITE-ProRule" id="PRU01161"/>
    </source>
</evidence>
<dbReference type="AlphaFoldDB" id="A0A814PAE1"/>
<evidence type="ECO:0000313" key="8">
    <source>
        <dbReference type="Proteomes" id="UP000663832"/>
    </source>
</evidence>
<gene>
    <name evidence="5" type="ORF">BJG266_LOCUS17531</name>
    <name evidence="6" type="ORF">QVE165_LOCUS20353</name>
    <name evidence="7" type="ORF">QVE165_LOCUS20566</name>
</gene>
<keyword evidence="2 3" id="KW-0443">Lipid metabolism</keyword>